<feature type="region of interest" description="Disordered" evidence="5">
    <location>
        <begin position="283"/>
        <end position="390"/>
    </location>
</feature>
<keyword evidence="2" id="KW-0805">Transcription regulation</keyword>
<dbReference type="PANTHER" id="PTHR30346:SF0">
    <property type="entry name" value="HCA OPERON TRANSCRIPTIONAL ACTIVATOR HCAR"/>
    <property type="match status" value="1"/>
</dbReference>
<keyword evidence="4" id="KW-0804">Transcription</keyword>
<dbReference type="PANTHER" id="PTHR30346">
    <property type="entry name" value="TRANSCRIPTIONAL DUAL REGULATOR HCAR-RELATED"/>
    <property type="match status" value="1"/>
</dbReference>
<evidence type="ECO:0000256" key="3">
    <source>
        <dbReference type="ARBA" id="ARBA00023125"/>
    </source>
</evidence>
<dbReference type="EMBL" id="AP009152">
    <property type="protein sequence ID" value="BAG29050.1"/>
    <property type="molecule type" value="Genomic_DNA"/>
</dbReference>
<dbReference type="Proteomes" id="UP000008838">
    <property type="component" value="Chromosome"/>
</dbReference>
<dbReference type="OrthoDB" id="3388207at2"/>
<keyword evidence="7" id="KW-1185">Reference proteome</keyword>
<evidence type="ECO:0000256" key="4">
    <source>
        <dbReference type="ARBA" id="ARBA00023163"/>
    </source>
</evidence>
<dbReference type="GO" id="GO:0003700">
    <property type="term" value="F:DNA-binding transcription factor activity"/>
    <property type="evidence" value="ECO:0007669"/>
    <property type="project" value="TreeGrafter"/>
</dbReference>
<dbReference type="HOGENOM" id="CLU_707470_0_0_11"/>
<feature type="compositionally biased region" description="Basic and acidic residues" evidence="5">
    <location>
        <begin position="78"/>
        <end position="96"/>
    </location>
</feature>
<dbReference type="GO" id="GO:0003677">
    <property type="term" value="F:DNA binding"/>
    <property type="evidence" value="ECO:0007669"/>
    <property type="project" value="UniProtKB-KW"/>
</dbReference>
<evidence type="ECO:0000313" key="7">
    <source>
        <dbReference type="Proteomes" id="UP000008838"/>
    </source>
</evidence>
<protein>
    <submittedName>
        <fullName evidence="6">Uncharacterized protein</fullName>
    </submittedName>
</protein>
<feature type="region of interest" description="Disordered" evidence="5">
    <location>
        <begin position="1"/>
        <end position="103"/>
    </location>
</feature>
<organism evidence="6 7">
    <name type="scientific">Kocuria rhizophila (strain ATCC 9341 / DSM 348 / NBRC 103217 / DC2201)</name>
    <dbReference type="NCBI Taxonomy" id="378753"/>
    <lineage>
        <taxon>Bacteria</taxon>
        <taxon>Bacillati</taxon>
        <taxon>Actinomycetota</taxon>
        <taxon>Actinomycetes</taxon>
        <taxon>Micrococcales</taxon>
        <taxon>Micrococcaceae</taxon>
        <taxon>Kocuria</taxon>
    </lineage>
</organism>
<keyword evidence="3" id="KW-0238">DNA-binding</keyword>
<feature type="compositionally biased region" description="Low complexity" evidence="5">
    <location>
        <begin position="295"/>
        <end position="304"/>
    </location>
</feature>
<dbReference type="SUPFAM" id="SSF53850">
    <property type="entry name" value="Periplasmic binding protein-like II"/>
    <property type="match status" value="1"/>
</dbReference>
<dbReference type="STRING" id="378753.KRH_07030"/>
<dbReference type="AlphaFoldDB" id="B2GJM1"/>
<evidence type="ECO:0000256" key="5">
    <source>
        <dbReference type="SAM" id="MobiDB-lite"/>
    </source>
</evidence>
<reference evidence="6 7" key="1">
    <citation type="journal article" date="2008" name="J. Bacteriol.">
        <title>Complete genome sequence of the soil actinomycete Kocuria rhizophila.</title>
        <authorList>
            <person name="Takarada H."/>
            <person name="Sekine M."/>
            <person name="Kosugi H."/>
            <person name="Matsuo Y."/>
            <person name="Fujisawa T."/>
            <person name="Omata S."/>
            <person name="Kishi E."/>
            <person name="Shimizu A."/>
            <person name="Tsukatani N."/>
            <person name="Tanikawa S."/>
            <person name="Fujita N."/>
            <person name="Harayama S."/>
        </authorList>
    </citation>
    <scope>NUCLEOTIDE SEQUENCE [LARGE SCALE GENOMIC DNA]</scope>
    <source>
        <strain evidence="7">ATCC 9341 / DSM 348 / NBRC 103217 / DC2201</strain>
    </source>
</reference>
<feature type="compositionally biased region" description="Basic residues" evidence="5">
    <location>
        <begin position="372"/>
        <end position="390"/>
    </location>
</feature>
<sequence length="390" mass="40438">MTAADPTPSSPELPSAGSADGHDEAGRTGAPAAAHGDAAARAHEEAVPEPTTGDAAAAPPTGDDAAAPTPGETAAAPGHEDALPRPDSRSGEDHDAAGPAFTVGYVPGVMPGKWLGRWRERRLRPVLRDELLTAAGWREALDSASVTACFVRLGWSSVDPTLEQLRTTHHAVHLYDERQVVVLSTDDVLSVLDTLTTAQLHEESTPQAHADIDVAAMAVELAAAGVGPVVLPMSVARLHARKDVTARELTDAPTVPVFLVWPRGLDEDMEGAVQRFVGIVRGRKESSGRDEPAGAERAASSAGSQTGGHPGGARDTANGGRDAAPMTTRQGAPERTPAPAEAGGTSEKVPAKRSGRAQSGGWAKAGASTKPGLRRKPGRKVKNSRSKKRR</sequence>
<gene>
    <name evidence="6" type="ordered locus">KRH_07030</name>
</gene>
<comment type="similarity">
    <text evidence="1">Belongs to the LysR transcriptional regulatory family.</text>
</comment>
<dbReference type="Gene3D" id="3.40.190.10">
    <property type="entry name" value="Periplasmic binding protein-like II"/>
    <property type="match status" value="2"/>
</dbReference>
<dbReference type="KEGG" id="krh:KRH_07030"/>
<accession>B2GJM1</accession>
<feature type="compositionally biased region" description="Basic and acidic residues" evidence="5">
    <location>
        <begin position="283"/>
        <end position="294"/>
    </location>
</feature>
<name>B2GJM1_KOCRD</name>
<evidence type="ECO:0000313" key="6">
    <source>
        <dbReference type="EMBL" id="BAG29050.1"/>
    </source>
</evidence>
<evidence type="ECO:0000256" key="1">
    <source>
        <dbReference type="ARBA" id="ARBA00009437"/>
    </source>
</evidence>
<dbReference type="eggNOG" id="COG0583">
    <property type="taxonomic scope" value="Bacteria"/>
</dbReference>
<feature type="compositionally biased region" description="Low complexity" evidence="5">
    <location>
        <begin position="50"/>
        <end position="77"/>
    </location>
</feature>
<dbReference type="RefSeq" id="WP_012397775.1">
    <property type="nucleotide sequence ID" value="NC_010617.1"/>
</dbReference>
<proteinExistence type="inferred from homology"/>
<evidence type="ECO:0000256" key="2">
    <source>
        <dbReference type="ARBA" id="ARBA00023015"/>
    </source>
</evidence>
<dbReference type="GO" id="GO:0032993">
    <property type="term" value="C:protein-DNA complex"/>
    <property type="evidence" value="ECO:0007669"/>
    <property type="project" value="TreeGrafter"/>
</dbReference>